<dbReference type="PANTHER" id="PTHR30203">
    <property type="entry name" value="OUTER MEMBRANE CATION EFFLUX PROTEIN"/>
    <property type="match status" value="1"/>
</dbReference>
<dbReference type="EMBL" id="JACHKY010000006">
    <property type="protein sequence ID" value="MBB4799610.1"/>
    <property type="molecule type" value="Genomic_DNA"/>
</dbReference>
<gene>
    <name evidence="3" type="ORF">HNP32_003368</name>
</gene>
<feature type="signal peptide" evidence="2">
    <location>
        <begin position="1"/>
        <end position="35"/>
    </location>
</feature>
<feature type="chain" id="PRO_5031072334" evidence="2">
    <location>
        <begin position="36"/>
        <end position="439"/>
    </location>
</feature>
<comment type="caution">
    <text evidence="3">The sequence shown here is derived from an EMBL/GenBank/DDBJ whole genome shotgun (WGS) entry which is preliminary data.</text>
</comment>
<keyword evidence="2" id="KW-0732">Signal</keyword>
<dbReference type="GO" id="GO:0015562">
    <property type="term" value="F:efflux transmembrane transporter activity"/>
    <property type="evidence" value="ECO:0007669"/>
    <property type="project" value="InterPro"/>
</dbReference>
<proteinExistence type="inferred from homology"/>
<sequence>MKPSQSGVAGWRGRGAAVSALALALAAAWPPPAIALAQSPASAEAASGPALTLEGALRRAVAADPARPGLDARLRGVEAGVRQAGLRPNPTLGLMVENLPTLGGGDILGRTETTLTYEQKLERGGDRSARTGLAQSEGLLITAQAQIAQLDRLELVQRAWVDAMAAEAQLDIARERLSLAEGFQREVQRRVNAARDPLFAGARAEAELAQAQIDFDQAEIAVRVARIVLAKFWDGVADFRMGSSDFDDTSAAWVAAGAVAQADLEAFRARQAIADAQVRLEQARAVPDPTVSIGVRHIWDNEAALVFGGSMPLQRYDRNQGAIDRARADGLAARADQNALRLEREREIARLQVQLLARANEARRIAEETQPQAERAVVLVREGFARGGFTYNDVMSAHAALLQAKARRAAVLQTFHNDRARLDRLTGAHADLLGLETQP</sequence>
<dbReference type="Proteomes" id="UP000539957">
    <property type="component" value="Unassembled WGS sequence"/>
</dbReference>
<comment type="similarity">
    <text evidence="1">Belongs to the outer membrane factor (OMF) (TC 1.B.17) family.</text>
</comment>
<name>A0A7W7N4H5_9CAUL</name>
<reference evidence="3 4" key="1">
    <citation type="submission" date="2020-08" db="EMBL/GenBank/DDBJ databases">
        <title>Functional genomics of gut bacteria from endangered species of beetles.</title>
        <authorList>
            <person name="Carlos-Shanley C."/>
        </authorList>
    </citation>
    <scope>NUCLEOTIDE SEQUENCE [LARGE SCALE GENOMIC DNA]</scope>
    <source>
        <strain evidence="3 4">S00123</strain>
    </source>
</reference>
<dbReference type="Pfam" id="PF02321">
    <property type="entry name" value="OEP"/>
    <property type="match status" value="1"/>
</dbReference>
<dbReference type="Gene3D" id="1.20.1600.10">
    <property type="entry name" value="Outer membrane efflux proteins (OEP)"/>
    <property type="match status" value="1"/>
</dbReference>
<dbReference type="PANTHER" id="PTHR30203:SF24">
    <property type="entry name" value="BLR4935 PROTEIN"/>
    <property type="match status" value="1"/>
</dbReference>
<evidence type="ECO:0000313" key="4">
    <source>
        <dbReference type="Proteomes" id="UP000539957"/>
    </source>
</evidence>
<keyword evidence="4" id="KW-1185">Reference proteome</keyword>
<dbReference type="InterPro" id="IPR003423">
    <property type="entry name" value="OMP_efflux"/>
</dbReference>
<dbReference type="AlphaFoldDB" id="A0A7W7N4H5"/>
<dbReference type="InterPro" id="IPR010131">
    <property type="entry name" value="MdtP/NodT-like"/>
</dbReference>
<dbReference type="SUPFAM" id="SSF56954">
    <property type="entry name" value="Outer membrane efflux proteins (OEP)"/>
    <property type="match status" value="1"/>
</dbReference>
<protein>
    <submittedName>
        <fullName evidence="3">Cobalt-zinc-cadmium efflux system outer membrane protein</fullName>
    </submittedName>
</protein>
<dbReference type="RefSeq" id="WP_184273174.1">
    <property type="nucleotide sequence ID" value="NZ_CP194722.1"/>
</dbReference>
<evidence type="ECO:0000256" key="1">
    <source>
        <dbReference type="ARBA" id="ARBA00007613"/>
    </source>
</evidence>
<accession>A0A7W7N4H5</accession>
<organism evidence="3 4">
    <name type="scientific">Brevundimonas bullata</name>
    <dbReference type="NCBI Taxonomy" id="13160"/>
    <lineage>
        <taxon>Bacteria</taxon>
        <taxon>Pseudomonadati</taxon>
        <taxon>Pseudomonadota</taxon>
        <taxon>Alphaproteobacteria</taxon>
        <taxon>Caulobacterales</taxon>
        <taxon>Caulobacteraceae</taxon>
        <taxon>Brevundimonas</taxon>
    </lineage>
</organism>
<evidence type="ECO:0000313" key="3">
    <source>
        <dbReference type="EMBL" id="MBB4799610.1"/>
    </source>
</evidence>
<evidence type="ECO:0000256" key="2">
    <source>
        <dbReference type="SAM" id="SignalP"/>
    </source>
</evidence>